<organism evidence="1">
    <name type="scientific">marine metagenome</name>
    <dbReference type="NCBI Taxonomy" id="408172"/>
    <lineage>
        <taxon>unclassified sequences</taxon>
        <taxon>metagenomes</taxon>
        <taxon>ecological metagenomes</taxon>
    </lineage>
</organism>
<dbReference type="Pfam" id="PF13759">
    <property type="entry name" value="2OG-FeII_Oxy_5"/>
    <property type="match status" value="1"/>
</dbReference>
<feature type="non-terminal residue" evidence="1">
    <location>
        <position position="1"/>
    </location>
</feature>
<dbReference type="Gene3D" id="2.60.120.620">
    <property type="entry name" value="q2cbj1_9rhob like domain"/>
    <property type="match status" value="1"/>
</dbReference>
<dbReference type="EMBL" id="UINC01086468">
    <property type="protein sequence ID" value="SVC34958.1"/>
    <property type="molecule type" value="Genomic_DNA"/>
</dbReference>
<gene>
    <name evidence="1" type="ORF">METZ01_LOCUS287812</name>
</gene>
<dbReference type="AlphaFoldDB" id="A0A382LDT1"/>
<protein>
    <submittedName>
        <fullName evidence="1">Uncharacterized protein</fullName>
    </submittedName>
</protein>
<proteinExistence type="predicted"/>
<sequence>TYCVNACPDCAPLIFPNTEDGYELVPKTGQLTLFPSWVNHYVPEHTCDHSRIMISGNLDVKWYEEYKFKPDWAV</sequence>
<dbReference type="InterPro" id="IPR012668">
    <property type="entry name" value="CHP02466"/>
</dbReference>
<name>A0A382LDT1_9ZZZZ</name>
<reference evidence="1" key="1">
    <citation type="submission" date="2018-05" db="EMBL/GenBank/DDBJ databases">
        <authorList>
            <person name="Lanie J.A."/>
            <person name="Ng W.-L."/>
            <person name="Kazmierczak K.M."/>
            <person name="Andrzejewski T.M."/>
            <person name="Davidsen T.M."/>
            <person name="Wayne K.J."/>
            <person name="Tettelin H."/>
            <person name="Glass J.I."/>
            <person name="Rusch D."/>
            <person name="Podicherti R."/>
            <person name="Tsui H.-C.T."/>
            <person name="Winkler M.E."/>
        </authorList>
    </citation>
    <scope>NUCLEOTIDE SEQUENCE</scope>
</reference>
<accession>A0A382LDT1</accession>
<evidence type="ECO:0000313" key="1">
    <source>
        <dbReference type="EMBL" id="SVC34958.1"/>
    </source>
</evidence>